<name>A0A8S5NF75_9CAUD</name>
<dbReference type="EMBL" id="BK015160">
    <property type="protein sequence ID" value="DAD93485.1"/>
    <property type="molecule type" value="Genomic_DNA"/>
</dbReference>
<dbReference type="SUPFAM" id="SSF88659">
    <property type="entry name" value="Sigma3 and sigma4 domains of RNA polymerase sigma factors"/>
    <property type="match status" value="1"/>
</dbReference>
<reference evidence="1" key="1">
    <citation type="journal article" date="2021" name="Proc. Natl. Acad. Sci. U.S.A.">
        <title>A Catalog of Tens of Thousands of Viruses from Human Metagenomes Reveals Hidden Associations with Chronic Diseases.</title>
        <authorList>
            <person name="Tisza M.J."/>
            <person name="Buck C.B."/>
        </authorList>
    </citation>
    <scope>NUCLEOTIDE SEQUENCE</scope>
    <source>
        <strain evidence="1">Ct0wg9</strain>
    </source>
</reference>
<organism evidence="1">
    <name type="scientific">Myoviridae sp. ct0wg9</name>
    <dbReference type="NCBI Taxonomy" id="2826600"/>
    <lineage>
        <taxon>Viruses</taxon>
        <taxon>Duplodnaviria</taxon>
        <taxon>Heunggongvirae</taxon>
        <taxon>Uroviricota</taxon>
        <taxon>Caudoviricetes</taxon>
    </lineage>
</organism>
<proteinExistence type="predicted"/>
<protein>
    <submittedName>
        <fullName evidence="1">ECF sigma factor</fullName>
    </submittedName>
</protein>
<accession>A0A8S5NF75</accession>
<sequence>MDRGLIKYFWDCGDSQIIEFAMIRARLNRREKEAVSLLLDECYTQEKAAEVMDISVRNVQKIWYSAADKLLSIPWVVAYAKELKNK</sequence>
<dbReference type="InterPro" id="IPR013324">
    <property type="entry name" value="RNA_pol_sigma_r3/r4-like"/>
</dbReference>
<evidence type="ECO:0000313" key="1">
    <source>
        <dbReference type="EMBL" id="DAD93485.1"/>
    </source>
</evidence>